<dbReference type="Gene3D" id="3.40.50.300">
    <property type="entry name" value="P-loop containing nucleotide triphosphate hydrolases"/>
    <property type="match status" value="1"/>
</dbReference>
<dbReference type="Pfam" id="PF00005">
    <property type="entry name" value="ABC_tran"/>
    <property type="match status" value="1"/>
</dbReference>
<dbReference type="RefSeq" id="WP_061949723.1">
    <property type="nucleotide sequence ID" value="NZ_LTAO01000036.1"/>
</dbReference>
<evidence type="ECO:0000313" key="7">
    <source>
        <dbReference type="Proteomes" id="UP000075806"/>
    </source>
</evidence>
<reference evidence="6" key="1">
    <citation type="submission" date="2016-02" db="EMBL/GenBank/DDBJ databases">
        <title>Genome sequence of Bacillus trypoxylicola KCTC 13244(T).</title>
        <authorList>
            <person name="Jeong H."/>
            <person name="Park S.-H."/>
            <person name="Choi S.-K."/>
        </authorList>
    </citation>
    <scope>NUCLEOTIDE SEQUENCE [LARGE SCALE GENOMIC DNA]</scope>
    <source>
        <strain evidence="6">KCTC 13244</strain>
    </source>
</reference>
<dbReference type="GO" id="GO:0016887">
    <property type="term" value="F:ATP hydrolysis activity"/>
    <property type="evidence" value="ECO:0007669"/>
    <property type="project" value="InterPro"/>
</dbReference>
<evidence type="ECO:0000256" key="3">
    <source>
        <dbReference type="ARBA" id="ARBA00022741"/>
    </source>
</evidence>
<name>A0A162D0G7_9BACI</name>
<keyword evidence="3" id="KW-0547">Nucleotide-binding</keyword>
<evidence type="ECO:0000256" key="2">
    <source>
        <dbReference type="ARBA" id="ARBA00022448"/>
    </source>
</evidence>
<dbReference type="InterPro" id="IPR025302">
    <property type="entry name" value="DrrA1/2-like_C"/>
</dbReference>
<feature type="domain" description="ABC transporter" evidence="5">
    <location>
        <begin position="9"/>
        <end position="233"/>
    </location>
</feature>
<accession>A0A162D0G7</accession>
<organism evidence="6 7">
    <name type="scientific">Alkalihalobacillus trypoxylicola</name>
    <dbReference type="NCBI Taxonomy" id="519424"/>
    <lineage>
        <taxon>Bacteria</taxon>
        <taxon>Bacillati</taxon>
        <taxon>Bacillota</taxon>
        <taxon>Bacilli</taxon>
        <taxon>Bacillales</taxon>
        <taxon>Bacillaceae</taxon>
        <taxon>Alkalihalobacillus</taxon>
    </lineage>
</organism>
<dbReference type="InterPro" id="IPR003593">
    <property type="entry name" value="AAA+_ATPase"/>
</dbReference>
<keyword evidence="2" id="KW-0813">Transport</keyword>
<dbReference type="SMART" id="SM00382">
    <property type="entry name" value="AAA"/>
    <property type="match status" value="1"/>
</dbReference>
<dbReference type="GO" id="GO:0005524">
    <property type="term" value="F:ATP binding"/>
    <property type="evidence" value="ECO:0007669"/>
    <property type="project" value="UniProtKB-KW"/>
</dbReference>
<sequence>MSKEPNLLLQASQLVKAFKTEVAVDNLSFEIRKGTCIALLGPNGAGKTTTLNMLSGMLSPTSGTIHFHSELGDVRSNVGFLPQVPQMFGWLTAGEFLKLCGELQGMDKKKLKDRIERVLAFVGLMKVNNKRIAGFSGGMKQRLGLAQAILHEPPLLILDEPVSALDPTGRKEVLELIREMKKERTIIFSTHILHDAEQVCDEVLIMQEGILKWNGTLIELKKTLRKPYITIKTAQSLKGLLENIKGVEKVDYVSDNEVKIQVTDHFDTQSLILKITDEHLELLSFNADEATLEDAYMEVLKR</sequence>
<dbReference type="OrthoDB" id="9804819at2"/>
<proteinExistence type="inferred from homology"/>
<dbReference type="EMBL" id="LTAO01000036">
    <property type="protein sequence ID" value="KYG27591.1"/>
    <property type="molecule type" value="Genomic_DNA"/>
</dbReference>
<dbReference type="Pfam" id="PF13732">
    <property type="entry name" value="DrrA1-3_C"/>
    <property type="match status" value="1"/>
</dbReference>
<gene>
    <name evidence="6" type="ORF">AZF04_10370</name>
</gene>
<evidence type="ECO:0000256" key="4">
    <source>
        <dbReference type="ARBA" id="ARBA00022840"/>
    </source>
</evidence>
<comment type="similarity">
    <text evidence="1">Belongs to the ABC transporter superfamily.</text>
</comment>
<keyword evidence="7" id="KW-1185">Reference proteome</keyword>
<dbReference type="STRING" id="519424.AZF04_10370"/>
<dbReference type="PANTHER" id="PTHR43335:SF11">
    <property type="entry name" value="ABC TRANSPORTER RELATED"/>
    <property type="match status" value="1"/>
</dbReference>
<evidence type="ECO:0000256" key="1">
    <source>
        <dbReference type="ARBA" id="ARBA00005417"/>
    </source>
</evidence>
<dbReference type="InterPro" id="IPR027417">
    <property type="entry name" value="P-loop_NTPase"/>
</dbReference>
<dbReference type="Proteomes" id="UP000075806">
    <property type="component" value="Unassembled WGS sequence"/>
</dbReference>
<keyword evidence="4 6" id="KW-0067">ATP-binding</keyword>
<dbReference type="CDD" id="cd03230">
    <property type="entry name" value="ABC_DR_subfamily_A"/>
    <property type="match status" value="1"/>
</dbReference>
<dbReference type="PANTHER" id="PTHR43335">
    <property type="entry name" value="ABC TRANSPORTER, ATP-BINDING PROTEIN"/>
    <property type="match status" value="1"/>
</dbReference>
<dbReference type="SUPFAM" id="SSF52540">
    <property type="entry name" value="P-loop containing nucleoside triphosphate hydrolases"/>
    <property type="match status" value="1"/>
</dbReference>
<dbReference type="InterPro" id="IPR017871">
    <property type="entry name" value="ABC_transporter-like_CS"/>
</dbReference>
<dbReference type="PROSITE" id="PS00211">
    <property type="entry name" value="ABC_TRANSPORTER_1"/>
    <property type="match status" value="1"/>
</dbReference>
<evidence type="ECO:0000313" key="6">
    <source>
        <dbReference type="EMBL" id="KYG27591.1"/>
    </source>
</evidence>
<dbReference type="AlphaFoldDB" id="A0A162D0G7"/>
<dbReference type="InterPro" id="IPR003439">
    <property type="entry name" value="ABC_transporter-like_ATP-bd"/>
</dbReference>
<dbReference type="PROSITE" id="PS50893">
    <property type="entry name" value="ABC_TRANSPORTER_2"/>
    <property type="match status" value="1"/>
</dbReference>
<evidence type="ECO:0000259" key="5">
    <source>
        <dbReference type="PROSITE" id="PS50893"/>
    </source>
</evidence>
<protein>
    <submittedName>
        <fullName evidence="6">Multidrug ABC transporter ATP-binding protein</fullName>
    </submittedName>
</protein>
<comment type="caution">
    <text evidence="6">The sequence shown here is derived from an EMBL/GenBank/DDBJ whole genome shotgun (WGS) entry which is preliminary data.</text>
</comment>